<evidence type="ECO:0000313" key="1">
    <source>
        <dbReference type="EMBL" id="KAK3272940.1"/>
    </source>
</evidence>
<gene>
    <name evidence="1" type="ORF">CYMTET_18795</name>
</gene>
<reference evidence="1 2" key="1">
    <citation type="journal article" date="2015" name="Genome Biol. Evol.">
        <title>Comparative Genomics of a Bacterivorous Green Alga Reveals Evolutionary Causalities and Consequences of Phago-Mixotrophic Mode of Nutrition.</title>
        <authorList>
            <person name="Burns J.A."/>
            <person name="Paasch A."/>
            <person name="Narechania A."/>
            <person name="Kim E."/>
        </authorList>
    </citation>
    <scope>NUCLEOTIDE SEQUENCE [LARGE SCALE GENOMIC DNA]</scope>
    <source>
        <strain evidence="1 2">PLY_AMNH</strain>
    </source>
</reference>
<evidence type="ECO:0000313" key="2">
    <source>
        <dbReference type="Proteomes" id="UP001190700"/>
    </source>
</evidence>
<keyword evidence="2" id="KW-1185">Reference proteome</keyword>
<accession>A0AAE0G7W2</accession>
<proteinExistence type="predicted"/>
<dbReference type="EMBL" id="LGRX02008705">
    <property type="protein sequence ID" value="KAK3272940.1"/>
    <property type="molecule type" value="Genomic_DNA"/>
</dbReference>
<protein>
    <submittedName>
        <fullName evidence="1">Uncharacterized protein</fullName>
    </submittedName>
</protein>
<dbReference type="Proteomes" id="UP001190700">
    <property type="component" value="Unassembled WGS sequence"/>
</dbReference>
<name>A0AAE0G7W2_9CHLO</name>
<organism evidence="1 2">
    <name type="scientific">Cymbomonas tetramitiformis</name>
    <dbReference type="NCBI Taxonomy" id="36881"/>
    <lineage>
        <taxon>Eukaryota</taxon>
        <taxon>Viridiplantae</taxon>
        <taxon>Chlorophyta</taxon>
        <taxon>Pyramimonadophyceae</taxon>
        <taxon>Pyramimonadales</taxon>
        <taxon>Pyramimonadaceae</taxon>
        <taxon>Cymbomonas</taxon>
    </lineage>
</organism>
<sequence>MESGFCWNRLHACCCIRTPRAKAPPLGVPVNRANVDPHDAINDFNAALKAARTISTLDEEDIKSLFIQALDRALYEPVVARLLLHDQWARAHDDLLTIQQWVRECYAAHVKAGTVPDTGFASAARFHGKHFMEKDADAARLGVRVLATVDPHEDAISDFNAAVKAARAGSTLDDEDVKSIFIQALAGQAYSFSSEEAENSVIVTRFQRAIDESNAEEFDALCVIAGGKPDIVADISACSFCADDGECRVSAVDEYADIARHADTAVIDINTFTADMPVVSAAAKPSPAASVSSGGKWTGPPDSHPFMPPTVTRTFADFIGSTGFTVEAPDPEPYMNMNMLSAVDQPAGSNGYATEDTSDRFKGKYGITH</sequence>
<dbReference type="AlphaFoldDB" id="A0AAE0G7W2"/>
<comment type="caution">
    <text evidence="1">The sequence shown here is derived from an EMBL/GenBank/DDBJ whole genome shotgun (WGS) entry which is preliminary data.</text>
</comment>